<gene>
    <name evidence="2" type="ORF">GPECTOR_5g264</name>
</gene>
<dbReference type="Gene3D" id="1.25.40.20">
    <property type="entry name" value="Ankyrin repeat-containing domain"/>
    <property type="match status" value="2"/>
</dbReference>
<comment type="caution">
    <text evidence="2">The sequence shown here is derived from an EMBL/GenBank/DDBJ whole genome shotgun (WGS) entry which is preliminary data.</text>
</comment>
<keyword evidence="3" id="KW-1185">Reference proteome</keyword>
<evidence type="ECO:0000313" key="2">
    <source>
        <dbReference type="EMBL" id="KXZ54167.1"/>
    </source>
</evidence>
<dbReference type="GO" id="GO:0030149">
    <property type="term" value="P:sphingolipid catabolic process"/>
    <property type="evidence" value="ECO:0007669"/>
    <property type="project" value="TreeGrafter"/>
</dbReference>
<feature type="region of interest" description="Disordered" evidence="1">
    <location>
        <begin position="593"/>
        <end position="634"/>
    </location>
</feature>
<protein>
    <submittedName>
        <fullName evidence="2">Uncharacterized protein</fullName>
    </submittedName>
</protein>
<accession>A0A150GW98</accession>
<dbReference type="PANTHER" id="PTHR12393:SF6">
    <property type="entry name" value="SPHINGOMYELIN PHOSPHODIESTERASE 2"/>
    <property type="match status" value="1"/>
</dbReference>
<feature type="compositionally biased region" description="Basic and acidic residues" evidence="1">
    <location>
        <begin position="613"/>
        <end position="627"/>
    </location>
</feature>
<dbReference type="GO" id="GO:0071944">
    <property type="term" value="C:cell periphery"/>
    <property type="evidence" value="ECO:0007669"/>
    <property type="project" value="TreeGrafter"/>
</dbReference>
<dbReference type="GO" id="GO:0046513">
    <property type="term" value="P:ceramide biosynthetic process"/>
    <property type="evidence" value="ECO:0007669"/>
    <property type="project" value="TreeGrafter"/>
</dbReference>
<dbReference type="InterPro" id="IPR036770">
    <property type="entry name" value="Ankyrin_rpt-contain_sf"/>
</dbReference>
<reference evidence="3" key="1">
    <citation type="journal article" date="2016" name="Nat. Commun.">
        <title>The Gonium pectorale genome demonstrates co-option of cell cycle regulation during the evolution of multicellularity.</title>
        <authorList>
            <person name="Hanschen E.R."/>
            <person name="Marriage T.N."/>
            <person name="Ferris P.J."/>
            <person name="Hamaji T."/>
            <person name="Toyoda A."/>
            <person name="Fujiyama A."/>
            <person name="Neme R."/>
            <person name="Noguchi H."/>
            <person name="Minakuchi Y."/>
            <person name="Suzuki M."/>
            <person name="Kawai-Toyooka H."/>
            <person name="Smith D.R."/>
            <person name="Sparks H."/>
            <person name="Anderson J."/>
            <person name="Bakaric R."/>
            <person name="Luria V."/>
            <person name="Karger A."/>
            <person name="Kirschner M.W."/>
            <person name="Durand P.M."/>
            <person name="Michod R.E."/>
            <person name="Nozaki H."/>
            <person name="Olson B.J."/>
        </authorList>
    </citation>
    <scope>NUCLEOTIDE SEQUENCE [LARGE SCALE GENOMIC DNA]</scope>
    <source>
        <strain evidence="3">NIES-2863</strain>
    </source>
</reference>
<dbReference type="GO" id="GO:0016020">
    <property type="term" value="C:membrane"/>
    <property type="evidence" value="ECO:0007669"/>
    <property type="project" value="TreeGrafter"/>
</dbReference>
<dbReference type="Proteomes" id="UP000075714">
    <property type="component" value="Unassembled WGS sequence"/>
</dbReference>
<dbReference type="EMBL" id="LSYV01000006">
    <property type="protein sequence ID" value="KXZ54167.1"/>
    <property type="molecule type" value="Genomic_DNA"/>
</dbReference>
<sequence length="634" mass="68925">MSAALSPVFPQLPPEVTEHIVSNLDGNDVACTFRGINKAAAQQFPADKGYTKIRLSQPVPPHAFAARWSASGATRDLTLEQRRKLLSLTAASGVMANLKVALDAVGLVHCPHEQKNLLGAAVAAGHPTIVVCLLELWPNIKLEKGASDIIMKAAKAGHQAVCQVLLDNGFKWKLELVTAALSGGHPGLADWLLQRRPKGPIGPSDSLVPLGKDWRRKVLRAAAAGCGLLALQSLIQRCDGGKGLFTEMLKDELLWAAADSHTADWQTKVEFLETLDWEPSSPADWAQRLSTCPDPDVRLAWMLGKGHDASGDYESALENSKGAVAELLLQNELMYPDYVAVLAAREGWLEVLKLLQRRGCPIDAASIGEFAVRNGYLPVLAWAVEELDAPVQYLANTAAEAGHVEVLQWLWDHDAEFDADEVALNAALTGNLPVLQWAVEELDASMEDPVLIRTARRSGSLELLAWLREHGRPWGAEAFGYAAAVGCEATLERMVEKEGCPMPVDGKPYVEAARAGDLATLRCMARLGCPWGPASGAESVFIACLEHWECIPLPVFRLLVELDCPVDWAAAVAVASNAPNVTAEVRAWVAEEAEEATRAQRRQQTGPAGRKRQLQEEQRQKHDAHAERRQKRTG</sequence>
<dbReference type="SUPFAM" id="SSF48403">
    <property type="entry name" value="Ankyrin repeat"/>
    <property type="match status" value="1"/>
</dbReference>
<organism evidence="2 3">
    <name type="scientific">Gonium pectorale</name>
    <name type="common">Green alga</name>
    <dbReference type="NCBI Taxonomy" id="33097"/>
    <lineage>
        <taxon>Eukaryota</taxon>
        <taxon>Viridiplantae</taxon>
        <taxon>Chlorophyta</taxon>
        <taxon>core chlorophytes</taxon>
        <taxon>Chlorophyceae</taxon>
        <taxon>CS clade</taxon>
        <taxon>Chlamydomonadales</taxon>
        <taxon>Volvocaceae</taxon>
        <taxon>Gonium</taxon>
    </lineage>
</organism>
<evidence type="ECO:0000313" key="3">
    <source>
        <dbReference type="Proteomes" id="UP000075714"/>
    </source>
</evidence>
<proteinExistence type="predicted"/>
<name>A0A150GW98_GONPE</name>
<evidence type="ECO:0000256" key="1">
    <source>
        <dbReference type="SAM" id="MobiDB-lite"/>
    </source>
</evidence>
<dbReference type="AlphaFoldDB" id="A0A150GW98"/>
<dbReference type="GO" id="GO:0005783">
    <property type="term" value="C:endoplasmic reticulum"/>
    <property type="evidence" value="ECO:0007669"/>
    <property type="project" value="TreeGrafter"/>
</dbReference>
<dbReference type="PANTHER" id="PTHR12393">
    <property type="entry name" value="SPHINGOMYELIN PHOSPHODIESTERASE RELATED"/>
    <property type="match status" value="1"/>
</dbReference>
<dbReference type="GO" id="GO:0004620">
    <property type="term" value="F:phospholipase activity"/>
    <property type="evidence" value="ECO:0007669"/>
    <property type="project" value="TreeGrafter"/>
</dbReference>
<dbReference type="OrthoDB" id="75611at2759"/>